<dbReference type="Proteomes" id="UP001371456">
    <property type="component" value="Unassembled WGS sequence"/>
</dbReference>
<dbReference type="AlphaFoldDB" id="A0AAN8TYD0"/>
<keyword evidence="2" id="KW-1185">Reference proteome</keyword>
<name>A0AAN8TYD0_SOLBU</name>
<organism evidence="1 2">
    <name type="scientific">Solanum bulbocastanum</name>
    <name type="common">Wild potato</name>
    <dbReference type="NCBI Taxonomy" id="147425"/>
    <lineage>
        <taxon>Eukaryota</taxon>
        <taxon>Viridiplantae</taxon>
        <taxon>Streptophyta</taxon>
        <taxon>Embryophyta</taxon>
        <taxon>Tracheophyta</taxon>
        <taxon>Spermatophyta</taxon>
        <taxon>Magnoliopsida</taxon>
        <taxon>eudicotyledons</taxon>
        <taxon>Gunneridae</taxon>
        <taxon>Pentapetalae</taxon>
        <taxon>asterids</taxon>
        <taxon>lamiids</taxon>
        <taxon>Solanales</taxon>
        <taxon>Solanaceae</taxon>
        <taxon>Solanoideae</taxon>
        <taxon>Solaneae</taxon>
        <taxon>Solanum</taxon>
    </lineage>
</organism>
<evidence type="ECO:0000313" key="1">
    <source>
        <dbReference type="EMBL" id="KAK6796310.1"/>
    </source>
</evidence>
<gene>
    <name evidence="1" type="ORF">RDI58_004011</name>
</gene>
<sequence>MTLTKALLGMQPKLYFCYLNSMCWMCRLEFDILRKTNGQGAGTLGKSLSGSIIAQ</sequence>
<reference evidence="1 2" key="1">
    <citation type="submission" date="2024-02" db="EMBL/GenBank/DDBJ databases">
        <title>de novo genome assembly of Solanum bulbocastanum strain 11H21.</title>
        <authorList>
            <person name="Hosaka A.J."/>
        </authorList>
    </citation>
    <scope>NUCLEOTIDE SEQUENCE [LARGE SCALE GENOMIC DNA]</scope>
    <source>
        <tissue evidence="1">Young leaves</tissue>
    </source>
</reference>
<accession>A0AAN8TYD0</accession>
<proteinExistence type="predicted"/>
<evidence type="ECO:0000313" key="2">
    <source>
        <dbReference type="Proteomes" id="UP001371456"/>
    </source>
</evidence>
<dbReference type="EMBL" id="JBANQN010000002">
    <property type="protein sequence ID" value="KAK6796310.1"/>
    <property type="molecule type" value="Genomic_DNA"/>
</dbReference>
<protein>
    <submittedName>
        <fullName evidence="1">Uncharacterized protein</fullName>
    </submittedName>
</protein>
<comment type="caution">
    <text evidence="1">The sequence shown here is derived from an EMBL/GenBank/DDBJ whole genome shotgun (WGS) entry which is preliminary data.</text>
</comment>